<protein>
    <submittedName>
        <fullName evidence="1">Uncharacterized protein</fullName>
    </submittedName>
</protein>
<name>A0A3P7N0E5_ONCOC</name>
<evidence type="ECO:0000313" key="2">
    <source>
        <dbReference type="Proteomes" id="UP000271087"/>
    </source>
</evidence>
<accession>A0A3P7N0E5</accession>
<sequence length="119" mass="13666">PLFETAIDMMPSDTHKIVIRVGKTPAGEHVQRFDAPSIDEAAVLQQRNDELTKIAKTHQRFEALQYPIIFWDGADGYHFNVKTKNPIGGKEIIRMNHYNEKLFIPINEPLLIPINDSRE</sequence>
<reference evidence="1 2" key="1">
    <citation type="submission" date="2018-08" db="EMBL/GenBank/DDBJ databases">
        <authorList>
            <person name="Laetsch R D."/>
            <person name="Stevens L."/>
            <person name="Kumar S."/>
            <person name="Blaxter L. M."/>
        </authorList>
    </citation>
    <scope>NUCLEOTIDE SEQUENCE [LARGE SCALE GENOMIC DNA]</scope>
</reference>
<dbReference type="AlphaFoldDB" id="A0A3P7N0E5"/>
<keyword evidence="2" id="KW-1185">Reference proteome</keyword>
<organism evidence="1 2">
    <name type="scientific">Onchocerca ochengi</name>
    <name type="common">Filarial nematode worm</name>
    <dbReference type="NCBI Taxonomy" id="42157"/>
    <lineage>
        <taxon>Eukaryota</taxon>
        <taxon>Metazoa</taxon>
        <taxon>Ecdysozoa</taxon>
        <taxon>Nematoda</taxon>
        <taxon>Chromadorea</taxon>
        <taxon>Rhabditida</taxon>
        <taxon>Spirurina</taxon>
        <taxon>Spiruromorpha</taxon>
        <taxon>Filarioidea</taxon>
        <taxon>Onchocercidae</taxon>
        <taxon>Onchocerca</taxon>
    </lineage>
</organism>
<dbReference type="EMBL" id="UYRW01013406">
    <property type="protein sequence ID" value="VDN00516.1"/>
    <property type="molecule type" value="Genomic_DNA"/>
</dbReference>
<proteinExistence type="predicted"/>
<dbReference type="OrthoDB" id="6435795at2759"/>
<dbReference type="Proteomes" id="UP000271087">
    <property type="component" value="Unassembled WGS sequence"/>
</dbReference>
<gene>
    <name evidence="1" type="ORF">NOO_LOCUS13083</name>
</gene>
<evidence type="ECO:0000313" key="1">
    <source>
        <dbReference type="EMBL" id="VDN00516.1"/>
    </source>
</evidence>
<feature type="non-terminal residue" evidence="1">
    <location>
        <position position="1"/>
    </location>
</feature>